<comment type="caution">
    <text evidence="1">The sequence shown here is derived from an EMBL/GenBank/DDBJ whole genome shotgun (WGS) entry which is preliminary data.</text>
</comment>
<protein>
    <recommendedName>
        <fullName evidence="2">Replicative DNA helicase</fullName>
    </recommendedName>
</protein>
<dbReference type="Gene3D" id="3.40.50.300">
    <property type="entry name" value="P-loop containing nucleotide triphosphate hydrolases"/>
    <property type="match status" value="1"/>
</dbReference>
<evidence type="ECO:0008006" key="2">
    <source>
        <dbReference type="Google" id="ProtNLM"/>
    </source>
</evidence>
<name>A0A150JLH7_9EURY</name>
<sequence length="346" mass="40049">MFKDRLNHYKVNKVRREQGLNNCLSFAPFLPRLAKIVPGLIKGTYYAITSYTNVGKTPFAKFLFVLIPLFWASKGMKIKIFYFCLEESKEQFYDSMITAKLYRDKKKDFNTMQLNSMFENGNIDEETLKDIENFETYFEWFDKHVEIITHISNPTGIYKYVKEYAQKNGKFFYKGNEVLDGGDTYVPNDPDEYVIVLTDHINLLDTESGAPTLAEAMHRLSTKYCLDRMINAYQYIVCNVHQQSTEGENADYNKFNQNRCSITTLGDNKRISRDYQVLFALDAPHKYNITNDRGYDVALCGGLFYRGLTVLKNRFGPANVHVGVQIVPHGCMFFEVEKNGKVNKTC</sequence>
<gene>
    <name evidence="1" type="ORF">APG09_00979</name>
</gene>
<dbReference type="SUPFAM" id="SSF52540">
    <property type="entry name" value="P-loop containing nucleoside triphosphate hydrolases"/>
    <property type="match status" value="1"/>
</dbReference>
<dbReference type="AlphaFoldDB" id="A0A150JLH7"/>
<accession>A0A150JLH7</accession>
<dbReference type="InterPro" id="IPR027417">
    <property type="entry name" value="P-loop_NTPase"/>
</dbReference>
<reference evidence="1" key="1">
    <citation type="journal article" date="2016" name="ISME J.">
        <title>Chasing the elusive Euryarchaeota class WSA2: genomes reveal a uniquely fastidious methyl-reducing methanogen.</title>
        <authorList>
            <person name="Nobu M.K."/>
            <person name="Narihiro T."/>
            <person name="Kuroda K."/>
            <person name="Mei R."/>
            <person name="Liu W.T."/>
        </authorList>
    </citation>
    <scope>NUCLEOTIDE SEQUENCE [LARGE SCALE GENOMIC DNA]</scope>
    <source>
        <strain evidence="1">ADurb1213_Bin02801</strain>
    </source>
</reference>
<proteinExistence type="predicted"/>
<dbReference type="EMBL" id="LNJE01000010">
    <property type="protein sequence ID" value="KYC57734.1"/>
    <property type="molecule type" value="Genomic_DNA"/>
</dbReference>
<evidence type="ECO:0000313" key="1">
    <source>
        <dbReference type="EMBL" id="KYC57734.1"/>
    </source>
</evidence>
<organism evidence="1">
    <name type="scientific">Candidatus Methanofastidiosum methylothiophilum</name>
    <dbReference type="NCBI Taxonomy" id="1705564"/>
    <lineage>
        <taxon>Archaea</taxon>
        <taxon>Methanobacteriati</taxon>
        <taxon>Methanobacteriota</taxon>
        <taxon>Stenosarchaea group</taxon>
        <taxon>Candidatus Methanofastidiosia</taxon>
        <taxon>Candidatus Methanofastidiosales</taxon>
        <taxon>Candidatus Methanofastidiosaceae</taxon>
        <taxon>Candidatus Methanofastidiosum</taxon>
    </lineage>
</organism>